<accession>A0AAI8Z8L2</accession>
<proteinExistence type="inferred from homology"/>
<dbReference type="InterPro" id="IPR029045">
    <property type="entry name" value="ClpP/crotonase-like_dom_sf"/>
</dbReference>
<evidence type="ECO:0000256" key="2">
    <source>
        <dbReference type="ARBA" id="ARBA00023026"/>
    </source>
</evidence>
<dbReference type="GO" id="GO:0016853">
    <property type="term" value="F:isomerase activity"/>
    <property type="evidence" value="ECO:0007669"/>
    <property type="project" value="UniProtKB-KW"/>
</dbReference>
<comment type="similarity">
    <text evidence="1">Belongs to the enoyl-CoA hydratase/isomerase family.</text>
</comment>
<organism evidence="3 4">
    <name type="scientific">Lecanosticta acicola</name>
    <dbReference type="NCBI Taxonomy" id="111012"/>
    <lineage>
        <taxon>Eukaryota</taxon>
        <taxon>Fungi</taxon>
        <taxon>Dikarya</taxon>
        <taxon>Ascomycota</taxon>
        <taxon>Pezizomycotina</taxon>
        <taxon>Dothideomycetes</taxon>
        <taxon>Dothideomycetidae</taxon>
        <taxon>Mycosphaerellales</taxon>
        <taxon>Mycosphaerellaceae</taxon>
        <taxon>Lecanosticta</taxon>
    </lineage>
</organism>
<dbReference type="CDD" id="cd06558">
    <property type="entry name" value="crotonase-like"/>
    <property type="match status" value="1"/>
</dbReference>
<evidence type="ECO:0000256" key="1">
    <source>
        <dbReference type="ARBA" id="ARBA00005254"/>
    </source>
</evidence>
<evidence type="ECO:0000313" key="4">
    <source>
        <dbReference type="Proteomes" id="UP001296104"/>
    </source>
</evidence>
<protein>
    <submittedName>
        <fullName evidence="3">Enoyl- hydratase isomerase</fullName>
    </submittedName>
</protein>
<comment type="caution">
    <text evidence="3">The sequence shown here is derived from an EMBL/GenBank/DDBJ whole genome shotgun (WGS) entry which is preliminary data.</text>
</comment>
<keyword evidence="2" id="KW-0843">Virulence</keyword>
<dbReference type="PANTHER" id="PTHR11941">
    <property type="entry name" value="ENOYL-COA HYDRATASE-RELATED"/>
    <property type="match status" value="1"/>
</dbReference>
<dbReference type="EMBL" id="CAVMBE010000118">
    <property type="protein sequence ID" value="CAK4034452.1"/>
    <property type="molecule type" value="Genomic_DNA"/>
</dbReference>
<gene>
    <name evidence="3" type="ORF">LECACI_7A009610</name>
</gene>
<dbReference type="AlphaFoldDB" id="A0AAI8Z8L2"/>
<keyword evidence="4" id="KW-1185">Reference proteome</keyword>
<name>A0AAI8Z8L2_9PEZI</name>
<evidence type="ECO:0000313" key="3">
    <source>
        <dbReference type="EMBL" id="CAK4034452.1"/>
    </source>
</evidence>
<dbReference type="SUPFAM" id="SSF52096">
    <property type="entry name" value="ClpP/crotonase"/>
    <property type="match status" value="1"/>
</dbReference>
<sequence length="240" mass="25330">MVVELEELLDDLHQEAETNDVRAVIIASSLNEVFCAGADLKERSQMDTESTQSFLSHIRRVFSSLTSLPIPTIACVSGYALGGGLELALCCNFRVFSSNAVVGLPETRLAIIPGAGGTFRLQQVVGACHALDMILTGRRVGSKEAGQMGLSTRTVEVGDGHADDAESLRRSTLDAGVSLAKEIASGGPLATKAALRAAAGACEDAENAAYSSVLRSEDRNRALESFSKRGTALELEFLGR</sequence>
<dbReference type="Pfam" id="PF00378">
    <property type="entry name" value="ECH_1"/>
    <property type="match status" value="1"/>
</dbReference>
<dbReference type="GO" id="GO:0006635">
    <property type="term" value="P:fatty acid beta-oxidation"/>
    <property type="evidence" value="ECO:0007669"/>
    <property type="project" value="TreeGrafter"/>
</dbReference>
<dbReference type="InterPro" id="IPR001753">
    <property type="entry name" value="Enoyl-CoA_hydra/iso"/>
</dbReference>
<reference evidence="3" key="1">
    <citation type="submission" date="2023-11" db="EMBL/GenBank/DDBJ databases">
        <authorList>
            <person name="Alioto T."/>
            <person name="Alioto T."/>
            <person name="Gomez Garrido J."/>
        </authorList>
    </citation>
    <scope>NUCLEOTIDE SEQUENCE</scope>
</reference>
<keyword evidence="3" id="KW-0413">Isomerase</keyword>
<dbReference type="Gene3D" id="3.90.226.10">
    <property type="entry name" value="2-enoyl-CoA Hydratase, Chain A, domain 1"/>
    <property type="match status" value="1"/>
</dbReference>
<dbReference type="GO" id="GO:0005739">
    <property type="term" value="C:mitochondrion"/>
    <property type="evidence" value="ECO:0007669"/>
    <property type="project" value="TreeGrafter"/>
</dbReference>
<dbReference type="PANTHER" id="PTHR11941:SF171">
    <property type="entry name" value="SD19268P"/>
    <property type="match status" value="1"/>
</dbReference>
<dbReference type="Proteomes" id="UP001296104">
    <property type="component" value="Unassembled WGS sequence"/>
</dbReference>